<evidence type="ECO:0000313" key="4">
    <source>
        <dbReference type="Proteomes" id="UP000079169"/>
    </source>
</evidence>
<accession>A0A3Q0JE97</accession>
<feature type="transmembrane region" description="Helical" evidence="1">
    <location>
        <begin position="160"/>
        <end position="184"/>
    </location>
</feature>
<dbReference type="PaxDb" id="121845-A0A3Q0JE97"/>
<feature type="chain" id="PRO_5018074259" evidence="2">
    <location>
        <begin position="20"/>
        <end position="194"/>
    </location>
</feature>
<name>A0A3Q0JE97_DIACI</name>
<dbReference type="Pfam" id="PF02225">
    <property type="entry name" value="PA"/>
    <property type="match status" value="1"/>
</dbReference>
<gene>
    <name evidence="5" type="primary">LOC108253728</name>
</gene>
<protein>
    <submittedName>
        <fullName evidence="5">Receptor homology region, transmembrane domain- and RING domain-containing protein 2-like isoform X1</fullName>
    </submittedName>
</protein>
<evidence type="ECO:0000256" key="2">
    <source>
        <dbReference type="SAM" id="SignalP"/>
    </source>
</evidence>
<keyword evidence="1" id="KW-0812">Transmembrane</keyword>
<dbReference type="SUPFAM" id="SSF52025">
    <property type="entry name" value="PA domain"/>
    <property type="match status" value="1"/>
</dbReference>
<dbReference type="InterPro" id="IPR003137">
    <property type="entry name" value="PA_domain"/>
</dbReference>
<dbReference type="RefSeq" id="XP_026686822.1">
    <property type="nucleotide sequence ID" value="XM_026831021.1"/>
</dbReference>
<dbReference type="Gene3D" id="3.50.30.30">
    <property type="match status" value="1"/>
</dbReference>
<keyword evidence="1" id="KW-1133">Transmembrane helix</keyword>
<sequence length="194" mass="22109">MAFGQLSVLILLQVVFVQGEIYLYNNNSILFMRTFDDYLSEDGPGLLFPGLEGFLRAASPADGCTEMVPADRDSLFVIIKRYGCTFEQKVRNAQAANFSAVIVHNVDSNALIHMPYTNKTGILIPAVFVSEETGELLLANAQVEGTYVWLDETFHVNKDVFLAFCMFVLVAFFCMLSSMLFRYVRNRRRRRRYL</sequence>
<evidence type="ECO:0000259" key="3">
    <source>
        <dbReference type="Pfam" id="PF02225"/>
    </source>
</evidence>
<dbReference type="GeneID" id="108253728"/>
<dbReference type="Proteomes" id="UP000079169">
    <property type="component" value="Unplaced"/>
</dbReference>
<evidence type="ECO:0000256" key="1">
    <source>
        <dbReference type="SAM" id="Phobius"/>
    </source>
</evidence>
<keyword evidence="2" id="KW-0732">Signal</keyword>
<organism evidence="4 5">
    <name type="scientific">Diaphorina citri</name>
    <name type="common">Asian citrus psyllid</name>
    <dbReference type="NCBI Taxonomy" id="121845"/>
    <lineage>
        <taxon>Eukaryota</taxon>
        <taxon>Metazoa</taxon>
        <taxon>Ecdysozoa</taxon>
        <taxon>Arthropoda</taxon>
        <taxon>Hexapoda</taxon>
        <taxon>Insecta</taxon>
        <taxon>Pterygota</taxon>
        <taxon>Neoptera</taxon>
        <taxon>Paraneoptera</taxon>
        <taxon>Hemiptera</taxon>
        <taxon>Sternorrhyncha</taxon>
        <taxon>Psylloidea</taxon>
        <taxon>Psyllidae</taxon>
        <taxon>Diaphorininae</taxon>
        <taxon>Diaphorina</taxon>
    </lineage>
</organism>
<dbReference type="KEGG" id="dci:108253728"/>
<evidence type="ECO:0000313" key="5">
    <source>
        <dbReference type="RefSeq" id="XP_026686822.1"/>
    </source>
</evidence>
<proteinExistence type="predicted"/>
<keyword evidence="1" id="KW-0472">Membrane</keyword>
<keyword evidence="4" id="KW-1185">Reference proteome</keyword>
<feature type="domain" description="PA" evidence="3">
    <location>
        <begin position="57"/>
        <end position="137"/>
    </location>
</feature>
<dbReference type="STRING" id="121845.A0A3Q0JE97"/>
<dbReference type="InterPro" id="IPR046450">
    <property type="entry name" value="PA_dom_sf"/>
</dbReference>
<reference evidence="5" key="1">
    <citation type="submission" date="2025-08" db="UniProtKB">
        <authorList>
            <consortium name="RefSeq"/>
        </authorList>
    </citation>
    <scope>IDENTIFICATION</scope>
</reference>
<dbReference type="AlphaFoldDB" id="A0A3Q0JE97"/>
<feature type="signal peptide" evidence="2">
    <location>
        <begin position="1"/>
        <end position="19"/>
    </location>
</feature>